<dbReference type="Proteomes" id="UP000038009">
    <property type="component" value="Unassembled WGS sequence"/>
</dbReference>
<sequence>MEAPAFSHVHASASRSVAVKPQSARSNVHEDDAPSFKVFNDGDSSLETSRSFVLGSAAVVNAESAANAEEIIKTGATKPPKTFVADRDPLLRKKPHSATVYVDPHRIHTVAAAAKKKMDEENTEEPLTAENETWGHWSFRHAWNGFVMVVVGLYQVVEACAHQHPLDVGVIIYTNNVYMPAPPSEKELTMER</sequence>
<organism evidence="1 2">
    <name type="scientific">Leptomonas seymouri</name>
    <dbReference type="NCBI Taxonomy" id="5684"/>
    <lineage>
        <taxon>Eukaryota</taxon>
        <taxon>Discoba</taxon>
        <taxon>Euglenozoa</taxon>
        <taxon>Kinetoplastea</taxon>
        <taxon>Metakinetoplastina</taxon>
        <taxon>Trypanosomatida</taxon>
        <taxon>Trypanosomatidae</taxon>
        <taxon>Leishmaniinae</taxon>
        <taxon>Leptomonas</taxon>
    </lineage>
</organism>
<name>A0A0N1HVA8_LEPSE</name>
<evidence type="ECO:0000313" key="2">
    <source>
        <dbReference type="Proteomes" id="UP000038009"/>
    </source>
</evidence>
<dbReference type="AlphaFoldDB" id="A0A0N1HVA8"/>
<dbReference type="OrthoDB" id="266213at2759"/>
<protein>
    <submittedName>
        <fullName evidence="1">Uncharacterized protein</fullName>
    </submittedName>
</protein>
<dbReference type="EMBL" id="LJSK01000258">
    <property type="protein sequence ID" value="KPI84445.1"/>
    <property type="molecule type" value="Genomic_DNA"/>
</dbReference>
<comment type="caution">
    <text evidence="1">The sequence shown here is derived from an EMBL/GenBank/DDBJ whole genome shotgun (WGS) entry which is preliminary data.</text>
</comment>
<gene>
    <name evidence="1" type="ORF">ABL78_6500</name>
</gene>
<keyword evidence="2" id="KW-1185">Reference proteome</keyword>
<accession>A0A0N1HVA8</accession>
<evidence type="ECO:0000313" key="1">
    <source>
        <dbReference type="EMBL" id="KPI84445.1"/>
    </source>
</evidence>
<dbReference type="OMA" id="NETWGHW"/>
<reference evidence="1 2" key="1">
    <citation type="journal article" date="2015" name="PLoS Pathog.">
        <title>Leptomonas seymouri: Adaptations to the Dixenous Life Cycle Analyzed by Genome Sequencing, Transcriptome Profiling and Co-infection with Leishmania donovani.</title>
        <authorList>
            <person name="Kraeva N."/>
            <person name="Butenko A."/>
            <person name="Hlavacova J."/>
            <person name="Kostygov A."/>
            <person name="Myskova J."/>
            <person name="Grybchuk D."/>
            <person name="Lestinova T."/>
            <person name="Votypka J."/>
            <person name="Volf P."/>
            <person name="Opperdoes F."/>
            <person name="Flegontov P."/>
            <person name="Lukes J."/>
            <person name="Yurchenko V."/>
        </authorList>
    </citation>
    <scope>NUCLEOTIDE SEQUENCE [LARGE SCALE GENOMIC DNA]</scope>
    <source>
        <strain evidence="1 2">ATCC 30220</strain>
    </source>
</reference>
<dbReference type="VEuPathDB" id="TriTrypDB:Lsey_0258_0060"/>
<proteinExistence type="predicted"/>